<keyword evidence="6 11" id="KW-0378">Hydrolase</keyword>
<organism evidence="14 15">
    <name type="scientific">Cherax quadricarinatus</name>
    <name type="common">Australian red claw crayfish</name>
    <dbReference type="NCBI Taxonomy" id="27406"/>
    <lineage>
        <taxon>Eukaryota</taxon>
        <taxon>Metazoa</taxon>
        <taxon>Ecdysozoa</taxon>
        <taxon>Arthropoda</taxon>
        <taxon>Crustacea</taxon>
        <taxon>Multicrustacea</taxon>
        <taxon>Malacostraca</taxon>
        <taxon>Eumalacostraca</taxon>
        <taxon>Eucarida</taxon>
        <taxon>Decapoda</taxon>
        <taxon>Pleocyemata</taxon>
        <taxon>Astacidea</taxon>
        <taxon>Parastacoidea</taxon>
        <taxon>Parastacidae</taxon>
        <taxon>Cherax</taxon>
    </lineage>
</organism>
<comment type="subcellular location">
    <subcellularLocation>
        <location evidence="1 11">Cytoplasm</location>
    </subcellularLocation>
</comment>
<dbReference type="EC" id="3.4.22.-" evidence="11"/>
<evidence type="ECO:0000256" key="8">
    <source>
        <dbReference type="ARBA" id="ARBA00022927"/>
    </source>
</evidence>
<evidence type="ECO:0000256" key="7">
    <source>
        <dbReference type="ARBA" id="ARBA00022807"/>
    </source>
</evidence>
<protein>
    <recommendedName>
        <fullName evidence="11">Cysteine protease</fullName>
        <ecNumber evidence="11">3.4.22.-</ecNumber>
    </recommendedName>
</protein>
<sequence length="548" mass="61220">MIPSLQSVAVKHASSRHQHRRASSGSQDLRNQTVLPIHMAQECTEAPRWPCDSVYVANYFEEPTSRHVGEQPGLPTGPSSKLARVRLCKSPTSNHECNKYFVRTAGGMSVSVPEAEHKQTPLPAPQLEDGTLENSDVAVRMPATKSRTSHTNSYLPISVELIGGRGQTSMPGDGNKSSSSTKVRSLPPSHTLAMSASFIKSYFSSGPEKQSKSAGSTPESETSVKTKMLGLWNNVKYGWAVNLKTNFSRDSPVYLLGCVYHKCLGEDEDNSEEEVERHGMEAFKEHFHSLVWCTYRRQFATLQDSSLTTDCGWGCMLRTGQMMLAHSLIRHFLTRDWRYNKNSTQGADNLIHRCIVRWLGDSPSPHCPLSLHNLVHFGQKLGKKAGDWYGPASVAYIFKDAVEMGSKYIPDLQRICIYVAQDCAEDSLIHLDPHLCQDAVMVTQSNFNLSSYHCCSPRKMALSRMDPSATLGFYCHSRMDFLRLMEEIPELITPKQPGFEYPIFEFVDGRCEDSDACTRQVSTEDEMAACLPGDTPLLPQDSEEFVFL</sequence>
<dbReference type="InterPro" id="IPR005078">
    <property type="entry name" value="Peptidase_C54"/>
</dbReference>
<feature type="compositionally biased region" description="Basic residues" evidence="12">
    <location>
        <begin position="13"/>
        <end position="22"/>
    </location>
</feature>
<feature type="region of interest" description="Disordered" evidence="12">
    <location>
        <begin position="163"/>
        <end position="188"/>
    </location>
</feature>
<evidence type="ECO:0000256" key="12">
    <source>
        <dbReference type="SAM" id="MobiDB-lite"/>
    </source>
</evidence>
<gene>
    <name evidence="14" type="ORF">OTU49_012508</name>
</gene>
<keyword evidence="7" id="KW-0788">Thiol protease</keyword>
<feature type="domain" description="Peptidase C54 catalytic" evidence="13">
    <location>
        <begin position="281"/>
        <end position="424"/>
    </location>
</feature>
<proteinExistence type="inferred from homology"/>
<dbReference type="EMBL" id="JARKIK010000097">
    <property type="protein sequence ID" value="KAK8722155.1"/>
    <property type="molecule type" value="Genomic_DNA"/>
</dbReference>
<evidence type="ECO:0000256" key="1">
    <source>
        <dbReference type="ARBA" id="ARBA00004496"/>
    </source>
</evidence>
<feature type="region of interest" description="Disordered" evidence="12">
    <location>
        <begin position="1"/>
        <end position="31"/>
    </location>
</feature>
<accession>A0AAW0VZE3</accession>
<keyword evidence="3" id="KW-0813">Transport</keyword>
<dbReference type="GO" id="GO:0034727">
    <property type="term" value="P:piecemeal microautophagy of the nucleus"/>
    <property type="evidence" value="ECO:0007669"/>
    <property type="project" value="TreeGrafter"/>
</dbReference>
<dbReference type="GO" id="GO:0004197">
    <property type="term" value="F:cysteine-type endopeptidase activity"/>
    <property type="evidence" value="ECO:0007669"/>
    <property type="project" value="TreeGrafter"/>
</dbReference>
<dbReference type="PANTHER" id="PTHR22624">
    <property type="entry name" value="CYSTEINE PROTEASE ATG4"/>
    <property type="match status" value="1"/>
</dbReference>
<evidence type="ECO:0000256" key="6">
    <source>
        <dbReference type="ARBA" id="ARBA00022801"/>
    </source>
</evidence>
<comment type="caution">
    <text evidence="14">The sequence shown here is derived from an EMBL/GenBank/DDBJ whole genome shotgun (WGS) entry which is preliminary data.</text>
</comment>
<dbReference type="GO" id="GO:0019786">
    <property type="term" value="F:protein-phosphatidylethanolamide deconjugating activity"/>
    <property type="evidence" value="ECO:0007669"/>
    <property type="project" value="InterPro"/>
</dbReference>
<dbReference type="InterPro" id="IPR046792">
    <property type="entry name" value="Peptidase_C54_cat"/>
</dbReference>
<evidence type="ECO:0000256" key="5">
    <source>
        <dbReference type="ARBA" id="ARBA00022670"/>
    </source>
</evidence>
<reference evidence="14 15" key="1">
    <citation type="journal article" date="2024" name="BMC Genomics">
        <title>Genome assembly of redclaw crayfish (Cherax quadricarinatus) provides insights into its immune adaptation and hypoxia tolerance.</title>
        <authorList>
            <person name="Liu Z."/>
            <person name="Zheng J."/>
            <person name="Li H."/>
            <person name="Fang K."/>
            <person name="Wang S."/>
            <person name="He J."/>
            <person name="Zhou D."/>
            <person name="Weng S."/>
            <person name="Chi M."/>
            <person name="Gu Z."/>
            <person name="He J."/>
            <person name="Li F."/>
            <person name="Wang M."/>
        </authorList>
    </citation>
    <scope>NUCLEOTIDE SEQUENCE [LARGE SCALE GENOMIC DNA]</scope>
    <source>
        <strain evidence="14">ZL_2023a</strain>
    </source>
</reference>
<evidence type="ECO:0000256" key="4">
    <source>
        <dbReference type="ARBA" id="ARBA00022490"/>
    </source>
</evidence>
<dbReference type="GO" id="GO:0000045">
    <property type="term" value="P:autophagosome assembly"/>
    <property type="evidence" value="ECO:0007669"/>
    <property type="project" value="TreeGrafter"/>
</dbReference>
<dbReference type="SUPFAM" id="SSF54001">
    <property type="entry name" value="Cysteine proteinases"/>
    <property type="match status" value="1"/>
</dbReference>
<dbReference type="GO" id="GO:0005737">
    <property type="term" value="C:cytoplasm"/>
    <property type="evidence" value="ECO:0007669"/>
    <property type="project" value="UniProtKB-SubCell"/>
</dbReference>
<evidence type="ECO:0000256" key="11">
    <source>
        <dbReference type="RuleBase" id="RU363115"/>
    </source>
</evidence>
<dbReference type="GO" id="GO:0016485">
    <property type="term" value="P:protein processing"/>
    <property type="evidence" value="ECO:0007669"/>
    <property type="project" value="TreeGrafter"/>
</dbReference>
<dbReference type="Proteomes" id="UP001445076">
    <property type="component" value="Unassembled WGS sequence"/>
</dbReference>
<evidence type="ECO:0000256" key="9">
    <source>
        <dbReference type="ARBA" id="ARBA00023006"/>
    </source>
</evidence>
<dbReference type="GO" id="GO:0000423">
    <property type="term" value="P:mitophagy"/>
    <property type="evidence" value="ECO:0007669"/>
    <property type="project" value="TreeGrafter"/>
</dbReference>
<comment type="catalytic activity">
    <reaction evidence="10">
        <text>[protein]-C-terminal L-amino acid-glycyl-phosphatidylethanolamide + H2O = [protein]-C-terminal L-amino acid-glycine + a 1,2-diacyl-sn-glycero-3-phosphoethanolamine</text>
        <dbReference type="Rhea" id="RHEA:67548"/>
        <dbReference type="Rhea" id="RHEA-COMP:17323"/>
        <dbReference type="Rhea" id="RHEA-COMP:17324"/>
        <dbReference type="ChEBI" id="CHEBI:15377"/>
        <dbReference type="ChEBI" id="CHEBI:64612"/>
        <dbReference type="ChEBI" id="CHEBI:172940"/>
        <dbReference type="ChEBI" id="CHEBI:172941"/>
    </reaction>
    <physiologicalReaction direction="left-to-right" evidence="10">
        <dbReference type="Rhea" id="RHEA:67549"/>
    </physiologicalReaction>
</comment>
<keyword evidence="8 11" id="KW-0653">Protein transport</keyword>
<dbReference type="InterPro" id="IPR038765">
    <property type="entry name" value="Papain-like_cys_pep_sf"/>
</dbReference>
<feature type="compositionally biased region" description="Polar residues" evidence="12">
    <location>
        <begin position="167"/>
        <end position="183"/>
    </location>
</feature>
<dbReference type="AlphaFoldDB" id="A0AAW0VZE3"/>
<dbReference type="Pfam" id="PF03416">
    <property type="entry name" value="Peptidase_C54"/>
    <property type="match status" value="1"/>
</dbReference>
<keyword evidence="4 11" id="KW-0963">Cytoplasm</keyword>
<dbReference type="GO" id="GO:0035973">
    <property type="term" value="P:aggrephagy"/>
    <property type="evidence" value="ECO:0007669"/>
    <property type="project" value="TreeGrafter"/>
</dbReference>
<name>A0AAW0VZE3_CHEQU</name>
<evidence type="ECO:0000313" key="15">
    <source>
        <dbReference type="Proteomes" id="UP001445076"/>
    </source>
</evidence>
<evidence type="ECO:0000259" key="13">
    <source>
        <dbReference type="Pfam" id="PF03416"/>
    </source>
</evidence>
<keyword evidence="5 11" id="KW-0645">Protease</keyword>
<dbReference type="PANTHER" id="PTHR22624:SF52">
    <property type="entry name" value="CYSTEINE PROTEASE"/>
    <property type="match status" value="1"/>
</dbReference>
<evidence type="ECO:0000313" key="14">
    <source>
        <dbReference type="EMBL" id="KAK8722155.1"/>
    </source>
</evidence>
<dbReference type="GO" id="GO:0015031">
    <property type="term" value="P:protein transport"/>
    <property type="evidence" value="ECO:0007669"/>
    <property type="project" value="UniProtKB-KW"/>
</dbReference>
<keyword evidence="15" id="KW-1185">Reference proteome</keyword>
<keyword evidence="9 11" id="KW-0072">Autophagy</keyword>
<evidence type="ECO:0000256" key="3">
    <source>
        <dbReference type="ARBA" id="ARBA00022448"/>
    </source>
</evidence>
<comment type="function">
    <text evidence="11">Cysteine protease that plays a key role in autophagy by mediating both proteolytic activation and delipidation of ATG8 family proteins.</text>
</comment>
<comment type="similarity">
    <text evidence="2 11">Belongs to the peptidase C54 family.</text>
</comment>
<evidence type="ECO:0000256" key="2">
    <source>
        <dbReference type="ARBA" id="ARBA00010958"/>
    </source>
</evidence>
<evidence type="ECO:0000256" key="10">
    <source>
        <dbReference type="ARBA" id="ARBA00029362"/>
    </source>
</evidence>